<keyword evidence="8 9" id="KW-0472">Membrane</keyword>
<dbReference type="AlphaFoldDB" id="A0A976QTE7"/>
<comment type="subcellular location">
    <subcellularLocation>
        <location evidence="1">Golgi apparatus membrane</location>
        <topology evidence="1">Single-pass type IV membrane protein</topology>
    </subcellularLocation>
</comment>
<evidence type="ECO:0000256" key="4">
    <source>
        <dbReference type="ARBA" id="ARBA00022692"/>
    </source>
</evidence>
<dbReference type="SUPFAM" id="SSF58038">
    <property type="entry name" value="SNARE fusion complex"/>
    <property type="match status" value="1"/>
</dbReference>
<dbReference type="Gene3D" id="1.20.58.90">
    <property type="match status" value="1"/>
</dbReference>
<dbReference type="PROSITE" id="PS50192">
    <property type="entry name" value="T_SNARE"/>
    <property type="match status" value="1"/>
</dbReference>
<keyword evidence="6 9" id="KW-1133">Transmembrane helix</keyword>
<dbReference type="GO" id="GO:0048193">
    <property type="term" value="P:Golgi vesicle transport"/>
    <property type="evidence" value="ECO:0007669"/>
    <property type="project" value="InterPro"/>
</dbReference>
<feature type="domain" description="T-SNARE coiled-coil homology" evidence="10">
    <location>
        <begin position="147"/>
        <end position="209"/>
    </location>
</feature>
<keyword evidence="7" id="KW-0333">Golgi apparatus</keyword>
<dbReference type="Gene3D" id="1.20.5.110">
    <property type="match status" value="1"/>
</dbReference>
<proteinExistence type="inferred from homology"/>
<dbReference type="Pfam" id="PF09177">
    <property type="entry name" value="STX6_10_61_N"/>
    <property type="match status" value="1"/>
</dbReference>
<evidence type="ECO:0000259" key="10">
    <source>
        <dbReference type="PROSITE" id="PS50192"/>
    </source>
</evidence>
<evidence type="ECO:0000256" key="8">
    <source>
        <dbReference type="ARBA" id="ARBA00023136"/>
    </source>
</evidence>
<reference evidence="11" key="1">
    <citation type="submission" date="2022-07" db="EMBL/GenBank/DDBJ databases">
        <title>Evaluation of T. orientalis genome assembly methods using nanopore sequencing and analysis of variation between genomes.</title>
        <authorList>
            <person name="Yam J."/>
            <person name="Micallef M.L."/>
            <person name="Liu M."/>
            <person name="Djordjevic S.P."/>
            <person name="Bogema D.R."/>
            <person name="Jenkins C."/>
        </authorList>
    </citation>
    <scope>NUCLEOTIDE SEQUENCE</scope>
    <source>
        <strain evidence="11">Goon Nure</strain>
    </source>
</reference>
<dbReference type="SMART" id="SM00397">
    <property type="entry name" value="t_SNARE"/>
    <property type="match status" value="1"/>
</dbReference>
<dbReference type="PANTHER" id="PTHR12791">
    <property type="entry name" value="GOLGI SNARE BET1-RELATED"/>
    <property type="match status" value="1"/>
</dbReference>
<keyword evidence="3" id="KW-0813">Transport</keyword>
<name>A0A976QTE7_THEOR</name>
<evidence type="ECO:0000256" key="9">
    <source>
        <dbReference type="SAM" id="Phobius"/>
    </source>
</evidence>
<evidence type="ECO:0000256" key="3">
    <source>
        <dbReference type="ARBA" id="ARBA00022448"/>
    </source>
</evidence>
<organism evidence="11 12">
    <name type="scientific">Theileria orientalis</name>
    <dbReference type="NCBI Taxonomy" id="68886"/>
    <lineage>
        <taxon>Eukaryota</taxon>
        <taxon>Sar</taxon>
        <taxon>Alveolata</taxon>
        <taxon>Apicomplexa</taxon>
        <taxon>Aconoidasida</taxon>
        <taxon>Piroplasmida</taxon>
        <taxon>Theileriidae</taxon>
        <taxon>Theileria</taxon>
    </lineage>
</organism>
<evidence type="ECO:0000313" key="12">
    <source>
        <dbReference type="Proteomes" id="UP000244811"/>
    </source>
</evidence>
<evidence type="ECO:0000256" key="2">
    <source>
        <dbReference type="ARBA" id="ARBA00009063"/>
    </source>
</evidence>
<dbReference type="InterPro" id="IPR015260">
    <property type="entry name" value="Syntaxin-6/10/61_N"/>
</dbReference>
<accession>A0A976QTE7</accession>
<dbReference type="EMBL" id="CP056069">
    <property type="protein sequence ID" value="UKK00633.2"/>
    <property type="molecule type" value="Genomic_DNA"/>
</dbReference>
<dbReference type="GO" id="GO:0000139">
    <property type="term" value="C:Golgi membrane"/>
    <property type="evidence" value="ECO:0007669"/>
    <property type="project" value="UniProtKB-SubCell"/>
</dbReference>
<dbReference type="CDD" id="cd15841">
    <property type="entry name" value="SNARE_Qc"/>
    <property type="match status" value="1"/>
</dbReference>
<dbReference type="Proteomes" id="UP000244811">
    <property type="component" value="Chromosome 1"/>
</dbReference>
<sequence>MNSIDKMDKDPYDEAENKVRKSIRKAILLQSQLYDGTGKLVSPANQESVSKNAELSEICNAIESDIGELQKVIHTIHQNPDKYKISKTLLDSRQQTIHEFRSKVNGIRVHSRQVTAHLNKCYQESTYVNNKNSYGADYSNVQMQHQQDVLNQQNYHLTELHGTAETLHTQAIAFNEEVKSQNRLLHDVEDQMVDSQLHLSTITKKLSRYLDTDHPSVIRLILILSIIIAVLVVILIVF</sequence>
<feature type="transmembrane region" description="Helical" evidence="9">
    <location>
        <begin position="217"/>
        <end position="237"/>
    </location>
</feature>
<evidence type="ECO:0000256" key="5">
    <source>
        <dbReference type="ARBA" id="ARBA00022927"/>
    </source>
</evidence>
<dbReference type="InterPro" id="IPR000727">
    <property type="entry name" value="T_SNARE_dom"/>
</dbReference>
<protein>
    <recommendedName>
        <fullName evidence="10">t-SNARE coiled-coil homology domain-containing protein</fullName>
    </recommendedName>
</protein>
<evidence type="ECO:0000256" key="7">
    <source>
        <dbReference type="ARBA" id="ARBA00023034"/>
    </source>
</evidence>
<comment type="similarity">
    <text evidence="2">Belongs to the syntaxin family.</text>
</comment>
<keyword evidence="4 9" id="KW-0812">Transmembrane</keyword>
<dbReference type="GO" id="GO:0015031">
    <property type="term" value="P:protein transport"/>
    <property type="evidence" value="ECO:0007669"/>
    <property type="project" value="UniProtKB-KW"/>
</dbReference>
<evidence type="ECO:0000313" key="11">
    <source>
        <dbReference type="EMBL" id="UKK00633.2"/>
    </source>
</evidence>
<evidence type="ECO:0000256" key="1">
    <source>
        <dbReference type="ARBA" id="ARBA00004409"/>
    </source>
</evidence>
<evidence type="ECO:0000256" key="6">
    <source>
        <dbReference type="ARBA" id="ARBA00022989"/>
    </source>
</evidence>
<dbReference type="InterPro" id="IPR010989">
    <property type="entry name" value="SNARE"/>
</dbReference>
<keyword evidence="5" id="KW-0653">Protein transport</keyword>
<gene>
    <name evidence="11" type="ORF">MACK_000707</name>
</gene>
<dbReference type="SUPFAM" id="SSF47661">
    <property type="entry name" value="t-snare proteins"/>
    <property type="match status" value="1"/>
</dbReference>